<dbReference type="PANTHER" id="PTHR10846">
    <property type="entry name" value="SODIUM/POTASSIUM/CALCIUM EXCHANGER"/>
    <property type="match status" value="1"/>
</dbReference>
<keyword evidence="5 8" id="KW-1133">Transmembrane helix</keyword>
<gene>
    <name evidence="10" type="ORF">PCOR1329_LOCUS10686</name>
</gene>
<keyword evidence="3" id="KW-0050">Antiport</keyword>
<organism evidence="10 11">
    <name type="scientific">Prorocentrum cordatum</name>
    <dbReference type="NCBI Taxonomy" id="2364126"/>
    <lineage>
        <taxon>Eukaryota</taxon>
        <taxon>Sar</taxon>
        <taxon>Alveolata</taxon>
        <taxon>Dinophyceae</taxon>
        <taxon>Prorocentrales</taxon>
        <taxon>Prorocentraceae</taxon>
        <taxon>Prorocentrum</taxon>
    </lineage>
</organism>
<keyword evidence="3" id="KW-0813">Transport</keyword>
<evidence type="ECO:0000256" key="8">
    <source>
        <dbReference type="SAM" id="Phobius"/>
    </source>
</evidence>
<feature type="non-terminal residue" evidence="10">
    <location>
        <position position="103"/>
    </location>
</feature>
<dbReference type="InterPro" id="IPR044880">
    <property type="entry name" value="NCX_ion-bd_dom_sf"/>
</dbReference>
<reference evidence="10" key="1">
    <citation type="submission" date="2023-10" db="EMBL/GenBank/DDBJ databases">
        <authorList>
            <person name="Chen Y."/>
            <person name="Shah S."/>
            <person name="Dougan E. K."/>
            <person name="Thang M."/>
            <person name="Chan C."/>
        </authorList>
    </citation>
    <scope>NUCLEOTIDE SEQUENCE [LARGE SCALE GENOMIC DNA]</scope>
</reference>
<feature type="region of interest" description="Disordered" evidence="7">
    <location>
        <begin position="1"/>
        <end position="33"/>
    </location>
</feature>
<dbReference type="PANTHER" id="PTHR10846:SF72">
    <property type="entry name" value="SODIUM_POTASSIUM_CALCIUM EXCHANGER NCKX30C"/>
    <property type="match status" value="1"/>
</dbReference>
<keyword evidence="6 8" id="KW-0472">Membrane</keyword>
<dbReference type="Gene3D" id="1.20.1420.30">
    <property type="entry name" value="NCX, central ion-binding region"/>
    <property type="match status" value="1"/>
</dbReference>
<proteinExistence type="inferred from homology"/>
<feature type="domain" description="Sodium/calcium exchanger membrane region" evidence="9">
    <location>
        <begin position="27"/>
        <end position="99"/>
    </location>
</feature>
<keyword evidence="11" id="KW-1185">Reference proteome</keyword>
<evidence type="ECO:0000256" key="4">
    <source>
        <dbReference type="ARBA" id="ARBA00022692"/>
    </source>
</evidence>
<keyword evidence="4 8" id="KW-0812">Transmembrane</keyword>
<evidence type="ECO:0000256" key="3">
    <source>
        <dbReference type="ARBA" id="ARBA00022449"/>
    </source>
</evidence>
<evidence type="ECO:0000256" key="1">
    <source>
        <dbReference type="ARBA" id="ARBA00004141"/>
    </source>
</evidence>
<protein>
    <recommendedName>
        <fullName evidence="9">Sodium/calcium exchanger membrane region domain-containing protein</fullName>
    </recommendedName>
</protein>
<name>A0ABN9QCD5_9DINO</name>
<evidence type="ECO:0000256" key="6">
    <source>
        <dbReference type="ARBA" id="ARBA00023136"/>
    </source>
</evidence>
<comment type="similarity">
    <text evidence="2">Belongs to the Ca(2+):cation antiporter (CaCA) (TC 2.A.19) family. SLC24A subfamily.</text>
</comment>
<sequence>MLPHSRSESESVPQPRASGPRPRRRCRQGEGDMAVSSSIGSNIFDVTVGLPLPWVCYNLAFAKTVDVDNDALISSVMLLVVMIGLVIAVMIAMKWQMTKRMGY</sequence>
<comment type="subcellular location">
    <subcellularLocation>
        <location evidence="1">Membrane</location>
        <topology evidence="1">Multi-pass membrane protein</topology>
    </subcellularLocation>
</comment>
<evidence type="ECO:0000313" key="10">
    <source>
        <dbReference type="EMBL" id="CAK0803567.1"/>
    </source>
</evidence>
<dbReference type="InterPro" id="IPR004837">
    <property type="entry name" value="NaCa_Exmemb"/>
</dbReference>
<accession>A0ABN9QCD5</accession>
<dbReference type="InterPro" id="IPR004481">
    <property type="entry name" value="K/Na/Ca-exchanger"/>
</dbReference>
<feature type="transmembrane region" description="Helical" evidence="8">
    <location>
        <begin position="71"/>
        <end position="93"/>
    </location>
</feature>
<dbReference type="Proteomes" id="UP001189429">
    <property type="component" value="Unassembled WGS sequence"/>
</dbReference>
<evidence type="ECO:0000259" key="9">
    <source>
        <dbReference type="Pfam" id="PF01699"/>
    </source>
</evidence>
<dbReference type="EMBL" id="CAUYUJ010003039">
    <property type="protein sequence ID" value="CAK0803567.1"/>
    <property type="molecule type" value="Genomic_DNA"/>
</dbReference>
<dbReference type="Pfam" id="PF01699">
    <property type="entry name" value="Na_Ca_ex"/>
    <property type="match status" value="1"/>
</dbReference>
<evidence type="ECO:0000256" key="5">
    <source>
        <dbReference type="ARBA" id="ARBA00022989"/>
    </source>
</evidence>
<evidence type="ECO:0000313" key="11">
    <source>
        <dbReference type="Proteomes" id="UP001189429"/>
    </source>
</evidence>
<evidence type="ECO:0000256" key="7">
    <source>
        <dbReference type="SAM" id="MobiDB-lite"/>
    </source>
</evidence>
<comment type="caution">
    <text evidence="10">The sequence shown here is derived from an EMBL/GenBank/DDBJ whole genome shotgun (WGS) entry which is preliminary data.</text>
</comment>
<evidence type="ECO:0000256" key="2">
    <source>
        <dbReference type="ARBA" id="ARBA00005364"/>
    </source>
</evidence>